<dbReference type="KEGG" id="asol:BEN76_06350"/>
<feature type="region of interest" description="Disordered" evidence="1">
    <location>
        <begin position="19"/>
        <end position="38"/>
    </location>
</feature>
<dbReference type="AlphaFoldDB" id="A0A1P8EHJ5"/>
<evidence type="ECO:0000256" key="1">
    <source>
        <dbReference type="SAM" id="MobiDB-lite"/>
    </source>
</evidence>
<proteinExistence type="predicted"/>
<protein>
    <submittedName>
        <fullName evidence="2">Uncharacterized protein</fullName>
    </submittedName>
</protein>
<dbReference type="RefSeq" id="WP_076032626.1">
    <property type="nucleotide sequence ID" value="NZ_BHGF01000053.1"/>
</dbReference>
<gene>
    <name evidence="2" type="ORF">BEN76_06350</name>
</gene>
<sequence>MKKITLMFMVVWGLSGCGGSGDDHASNNTQTQSDPVLRETLTLTNQSQSSFSQSEPKSLKDISEASIDNKAEPLTVKF</sequence>
<dbReference type="STRING" id="487316.BEN76_06350"/>
<dbReference type="eggNOG" id="ENOG5031RS8">
    <property type="taxonomic scope" value="Bacteria"/>
</dbReference>
<organism evidence="2 3">
    <name type="scientific">Acinetobacter soli</name>
    <dbReference type="NCBI Taxonomy" id="487316"/>
    <lineage>
        <taxon>Bacteria</taxon>
        <taxon>Pseudomonadati</taxon>
        <taxon>Pseudomonadota</taxon>
        <taxon>Gammaproteobacteria</taxon>
        <taxon>Moraxellales</taxon>
        <taxon>Moraxellaceae</taxon>
        <taxon>Acinetobacter</taxon>
    </lineage>
</organism>
<name>A0A1P8EHJ5_9GAMM</name>
<reference evidence="2 3" key="1">
    <citation type="submission" date="2016-08" db="EMBL/GenBank/DDBJ databases">
        <title>Complete genome sequence of Acinetobacter baylyi strain GFJ2.</title>
        <authorList>
            <person name="Tabata M."/>
            <person name="Kuboki S."/>
            <person name="Gibu N."/>
            <person name="Kinouchi Y."/>
            <person name="Vangnai A."/>
            <person name="Kasai D."/>
            <person name="Fukuda M."/>
        </authorList>
    </citation>
    <scope>NUCLEOTIDE SEQUENCE [LARGE SCALE GENOMIC DNA]</scope>
    <source>
        <strain evidence="2 3">GFJ2</strain>
    </source>
</reference>
<dbReference type="Proteomes" id="UP000185674">
    <property type="component" value="Chromosome"/>
</dbReference>
<feature type="compositionally biased region" description="Basic and acidic residues" evidence="1">
    <location>
        <begin position="57"/>
        <end position="66"/>
    </location>
</feature>
<feature type="region of interest" description="Disordered" evidence="1">
    <location>
        <begin position="45"/>
        <end position="66"/>
    </location>
</feature>
<evidence type="ECO:0000313" key="3">
    <source>
        <dbReference type="Proteomes" id="UP000185674"/>
    </source>
</evidence>
<evidence type="ECO:0000313" key="2">
    <source>
        <dbReference type="EMBL" id="APV35657.1"/>
    </source>
</evidence>
<dbReference type="EMBL" id="CP016896">
    <property type="protein sequence ID" value="APV35657.1"/>
    <property type="molecule type" value="Genomic_DNA"/>
</dbReference>
<accession>A0A1P8EHJ5</accession>
<dbReference type="PROSITE" id="PS51257">
    <property type="entry name" value="PROKAR_LIPOPROTEIN"/>
    <property type="match status" value="1"/>
</dbReference>